<evidence type="ECO:0000256" key="1">
    <source>
        <dbReference type="SAM" id="SignalP"/>
    </source>
</evidence>
<accession>A0ABX0UWI6</accession>
<feature type="chain" id="PRO_5046128569" evidence="1">
    <location>
        <begin position="22"/>
        <end position="55"/>
    </location>
</feature>
<comment type="caution">
    <text evidence="2">The sequence shown here is derived from an EMBL/GenBank/DDBJ whole genome shotgun (WGS) entry which is preliminary data.</text>
</comment>
<name>A0ABX0UWI6_9HYPH</name>
<organism evidence="2 3">
    <name type="scientific">Pseudochelatococcus lubricantis</name>
    <dbReference type="NCBI Taxonomy" id="1538102"/>
    <lineage>
        <taxon>Bacteria</taxon>
        <taxon>Pseudomonadati</taxon>
        <taxon>Pseudomonadota</taxon>
        <taxon>Alphaproteobacteria</taxon>
        <taxon>Hyphomicrobiales</taxon>
        <taxon>Chelatococcaceae</taxon>
        <taxon>Pseudochelatococcus</taxon>
    </lineage>
</organism>
<proteinExistence type="predicted"/>
<keyword evidence="1" id="KW-0732">Signal</keyword>
<dbReference type="RefSeq" id="WP_166948517.1">
    <property type="nucleotide sequence ID" value="NZ_JAASQI010000001.1"/>
</dbReference>
<reference evidence="2 3" key="1">
    <citation type="submission" date="2020-03" db="EMBL/GenBank/DDBJ databases">
        <title>Genomic Encyclopedia of Type Strains, Phase IV (KMG-IV): sequencing the most valuable type-strain genomes for metagenomic binning, comparative biology and taxonomic classification.</title>
        <authorList>
            <person name="Goeker M."/>
        </authorList>
    </citation>
    <scope>NUCLEOTIDE SEQUENCE [LARGE SCALE GENOMIC DNA]</scope>
    <source>
        <strain evidence="2 3">DSM 103870</strain>
    </source>
</reference>
<feature type="signal peptide" evidence="1">
    <location>
        <begin position="1"/>
        <end position="21"/>
    </location>
</feature>
<evidence type="ECO:0000313" key="2">
    <source>
        <dbReference type="EMBL" id="NIJ56773.1"/>
    </source>
</evidence>
<keyword evidence="3" id="KW-1185">Reference proteome</keyword>
<dbReference type="PROSITE" id="PS51257">
    <property type="entry name" value="PROKAR_LIPOPROTEIN"/>
    <property type="match status" value="1"/>
</dbReference>
<dbReference type="EMBL" id="JAASQI010000001">
    <property type="protein sequence ID" value="NIJ56773.1"/>
    <property type="molecule type" value="Genomic_DNA"/>
</dbReference>
<evidence type="ECO:0000313" key="3">
    <source>
        <dbReference type="Proteomes" id="UP001429580"/>
    </source>
</evidence>
<protein>
    <submittedName>
        <fullName evidence="2">Uncharacterized protein</fullName>
    </submittedName>
</protein>
<gene>
    <name evidence="2" type="ORF">FHS82_000586</name>
</gene>
<dbReference type="Proteomes" id="UP001429580">
    <property type="component" value="Unassembled WGS sequence"/>
</dbReference>
<sequence length="55" mass="5929">MHRLVSLLSIALVAGSLAGCAGMTLTPQQRAERQLGVPEYVQVQTRRPPIGSTLR</sequence>